<dbReference type="Gene3D" id="1.10.8.10">
    <property type="entry name" value="DNA helicase RuvA subunit, C-terminal domain"/>
    <property type="match status" value="1"/>
</dbReference>
<comment type="caution">
    <text evidence="2">The sequence shown here is derived from an EMBL/GenBank/DDBJ whole genome shotgun (WGS) entry which is preliminary data.</text>
</comment>
<dbReference type="InterPro" id="IPR029071">
    <property type="entry name" value="Ubiquitin-like_domsf"/>
</dbReference>
<dbReference type="InterPro" id="IPR009060">
    <property type="entry name" value="UBA-like_sf"/>
</dbReference>
<dbReference type="Gene3D" id="3.40.30.10">
    <property type="entry name" value="Glutaredoxin"/>
    <property type="match status" value="1"/>
</dbReference>
<evidence type="ECO:0000313" key="2">
    <source>
        <dbReference type="EMBL" id="KAI3899580.1"/>
    </source>
</evidence>
<dbReference type="Proteomes" id="UP001202328">
    <property type="component" value="Unassembled WGS sequence"/>
</dbReference>
<evidence type="ECO:0000313" key="3">
    <source>
        <dbReference type="Proteomes" id="UP001202328"/>
    </source>
</evidence>
<dbReference type="CDD" id="cd14273">
    <property type="entry name" value="UBA_TAP-C_like"/>
    <property type="match status" value="2"/>
</dbReference>
<dbReference type="PANTHER" id="PTHR23322">
    <property type="entry name" value="FAS-ASSOCIATED PROTEIN"/>
    <property type="match status" value="1"/>
</dbReference>
<protein>
    <recommendedName>
        <fullName evidence="1">UBX domain-containing protein</fullName>
    </recommendedName>
</protein>
<keyword evidence="3" id="KW-1185">Reference proteome</keyword>
<dbReference type="GO" id="GO:0005634">
    <property type="term" value="C:nucleus"/>
    <property type="evidence" value="ECO:0007669"/>
    <property type="project" value="TreeGrafter"/>
</dbReference>
<dbReference type="InterPro" id="IPR050730">
    <property type="entry name" value="UBX_domain-protein"/>
</dbReference>
<dbReference type="EMBL" id="JAJJMB010011752">
    <property type="protein sequence ID" value="KAI3899580.1"/>
    <property type="molecule type" value="Genomic_DNA"/>
</dbReference>
<dbReference type="Gene3D" id="3.10.20.90">
    <property type="entry name" value="Phosphatidylinositol 3-kinase Catalytic Subunit, Chain A, domain 1"/>
    <property type="match status" value="1"/>
</dbReference>
<dbReference type="GO" id="GO:0043130">
    <property type="term" value="F:ubiquitin binding"/>
    <property type="evidence" value="ECO:0007669"/>
    <property type="project" value="TreeGrafter"/>
</dbReference>
<dbReference type="SUPFAM" id="SSF54236">
    <property type="entry name" value="Ubiquitin-like"/>
    <property type="match status" value="1"/>
</dbReference>
<dbReference type="PANTHER" id="PTHR23322:SF6">
    <property type="entry name" value="UBX DOMAIN-CONTAINING PROTEIN 7"/>
    <property type="match status" value="1"/>
</dbReference>
<dbReference type="Pfam" id="PF14555">
    <property type="entry name" value="UBA_4"/>
    <property type="match status" value="1"/>
</dbReference>
<dbReference type="CDD" id="cd01767">
    <property type="entry name" value="UBX"/>
    <property type="match status" value="1"/>
</dbReference>
<dbReference type="CDD" id="cd02958">
    <property type="entry name" value="UAS"/>
    <property type="match status" value="1"/>
</dbReference>
<dbReference type="Pfam" id="PF00789">
    <property type="entry name" value="UBX"/>
    <property type="match status" value="1"/>
</dbReference>
<dbReference type="PROSITE" id="PS50033">
    <property type="entry name" value="UBX"/>
    <property type="match status" value="1"/>
</dbReference>
<dbReference type="InterPro" id="IPR036249">
    <property type="entry name" value="Thioredoxin-like_sf"/>
</dbReference>
<sequence>MESSSFNEQQSLISSFLDVAAGQSEETARKYLQATDWKVDQAISLFYGQEEVSADSDPFKKVTLSNGSANSMAKMEEDEFFGNDLNSMRCHDRRDYNASFPRTKEVSEPKVDKVDDSQDNIDSLYRPPKELMYKGPLHDAKQAAEDQDKWLIVNVQSKKEFSSQTLNLDVWANETVSQTIGANFIFWQVYDDTTEGKKVCDYYNLKSFPAVLVLDPITRHMMRSWTKKIEPERLLEDLVPFMDASPKQHHAQFATTIAPTCSDKNKKLTYPDLPEEPKVDEDETLLCRIEVHFPDGRRHQRNFLRTDPIQFLWSFCSSQLDEAESRPFQLTQAIGGASESVETAVQYLDATDWKLEDTILLFCSPDMCDPLNRDTSYGGSNGAANSTIDAEEQAMSYLEAIDPTGVLQ</sequence>
<reference evidence="2" key="1">
    <citation type="submission" date="2022-04" db="EMBL/GenBank/DDBJ databases">
        <title>A functionally conserved STORR gene fusion in Papaver species that diverged 16.8 million years ago.</title>
        <authorList>
            <person name="Catania T."/>
        </authorList>
    </citation>
    <scope>NUCLEOTIDE SEQUENCE</scope>
    <source>
        <strain evidence="2">S-188037</strain>
    </source>
</reference>
<feature type="domain" description="UBX" evidence="1">
    <location>
        <begin position="282"/>
        <end position="334"/>
    </location>
</feature>
<dbReference type="InterPro" id="IPR006577">
    <property type="entry name" value="UAS"/>
</dbReference>
<dbReference type="SUPFAM" id="SSF52833">
    <property type="entry name" value="Thioredoxin-like"/>
    <property type="match status" value="1"/>
</dbReference>
<gene>
    <name evidence="2" type="ORF">MKW98_008368</name>
</gene>
<evidence type="ECO:0000259" key="1">
    <source>
        <dbReference type="PROSITE" id="PS50033"/>
    </source>
</evidence>
<accession>A0AAD4XBP5</accession>
<dbReference type="AlphaFoldDB" id="A0AAD4XBP5"/>
<dbReference type="GO" id="GO:0043161">
    <property type="term" value="P:proteasome-mediated ubiquitin-dependent protein catabolic process"/>
    <property type="evidence" value="ECO:0007669"/>
    <property type="project" value="TreeGrafter"/>
</dbReference>
<dbReference type="Pfam" id="PF13899">
    <property type="entry name" value="Thioredoxin_7"/>
    <property type="match status" value="1"/>
</dbReference>
<proteinExistence type="predicted"/>
<dbReference type="SUPFAM" id="SSF46934">
    <property type="entry name" value="UBA-like"/>
    <property type="match status" value="1"/>
</dbReference>
<organism evidence="2 3">
    <name type="scientific">Papaver atlanticum</name>
    <dbReference type="NCBI Taxonomy" id="357466"/>
    <lineage>
        <taxon>Eukaryota</taxon>
        <taxon>Viridiplantae</taxon>
        <taxon>Streptophyta</taxon>
        <taxon>Embryophyta</taxon>
        <taxon>Tracheophyta</taxon>
        <taxon>Spermatophyta</taxon>
        <taxon>Magnoliopsida</taxon>
        <taxon>Ranunculales</taxon>
        <taxon>Papaveraceae</taxon>
        <taxon>Papaveroideae</taxon>
        <taxon>Papaver</taxon>
    </lineage>
</organism>
<dbReference type="InterPro" id="IPR001012">
    <property type="entry name" value="UBX_dom"/>
</dbReference>
<dbReference type="SMART" id="SM00594">
    <property type="entry name" value="UAS"/>
    <property type="match status" value="1"/>
</dbReference>
<name>A0AAD4XBP5_9MAGN</name>